<dbReference type="InterPro" id="IPR038029">
    <property type="entry name" value="GbiG_N_sf"/>
</dbReference>
<sequence>MLSDSQARYAIATVTAVGKDLALTLREKLGKEIPIYTTPRLADDRVIAIEGRVVEALGQLFQEVDVLICIMAIGAVVRAIAPVLKDKASDPAVVVMDEKATNVISLLSGHLGGANQVTRDIAELLGSNPVITTATDVQNVTALDSLAQSVNGWRPELREFIKPFNSYLGSGRTVYFYQEKDWVTDLRGLTLVDEEGLAAVLKGTEPLILLTAEKRTFKEKIWLSSILNLIS</sequence>
<dbReference type="SUPFAM" id="SSF159672">
    <property type="entry name" value="CbiG N-terminal domain-like"/>
    <property type="match status" value="1"/>
</dbReference>
<dbReference type="Pfam" id="PF11760">
    <property type="entry name" value="CbiG_N"/>
    <property type="match status" value="1"/>
</dbReference>
<comment type="caution">
    <text evidence="2">The sequence shown here is derived from an EMBL/GenBank/DDBJ whole genome shotgun (WGS) entry which is preliminary data.</text>
</comment>
<proteinExistence type="predicted"/>
<reference evidence="2 3" key="1">
    <citation type="submission" date="2011-03" db="EMBL/GenBank/DDBJ databases">
        <authorList>
            <person name="Muzny D."/>
            <person name="Qin X."/>
            <person name="Deng J."/>
            <person name="Jiang H."/>
            <person name="Liu Y."/>
            <person name="Qu J."/>
            <person name="Song X.-Z."/>
            <person name="Zhang L."/>
            <person name="Thornton R."/>
            <person name="Coyle M."/>
            <person name="Francisco L."/>
            <person name="Jackson L."/>
            <person name="Javaid M."/>
            <person name="Korchina V."/>
            <person name="Kovar C."/>
            <person name="Mata R."/>
            <person name="Mathew T."/>
            <person name="Ngo R."/>
            <person name="Nguyen L."/>
            <person name="Nguyen N."/>
            <person name="Okwuonu G."/>
            <person name="Ongeri F."/>
            <person name="Pham C."/>
            <person name="Simmons D."/>
            <person name="Wilczek-Boney K."/>
            <person name="Hale W."/>
            <person name="Jakkamsetti A."/>
            <person name="Pham P."/>
            <person name="Ruth R."/>
            <person name="San Lucas F."/>
            <person name="Warren J."/>
            <person name="Zhang J."/>
            <person name="Zhao Z."/>
            <person name="Zhou C."/>
            <person name="Zhu D."/>
            <person name="Lee S."/>
            <person name="Bess C."/>
            <person name="Blankenburg K."/>
            <person name="Forbes L."/>
            <person name="Fu Q."/>
            <person name="Gubbala S."/>
            <person name="Hirani K."/>
            <person name="Jayaseelan J.C."/>
            <person name="Lara F."/>
            <person name="Munidasa M."/>
            <person name="Palculict T."/>
            <person name="Patil S."/>
            <person name="Pu L.-L."/>
            <person name="Saada N."/>
            <person name="Tang L."/>
            <person name="Weissenberger G."/>
            <person name="Zhu Y."/>
            <person name="Hemphill L."/>
            <person name="Shang Y."/>
            <person name="Youmans B."/>
            <person name="Ayvaz T."/>
            <person name="Ross M."/>
            <person name="Santibanez J."/>
            <person name="Aqrawi P."/>
            <person name="Gross S."/>
            <person name="Joshi V."/>
            <person name="Fowler G."/>
            <person name="Nazareth L."/>
            <person name="Reid J."/>
            <person name="Worley K."/>
            <person name="Petrosino J."/>
            <person name="Highlander S."/>
            <person name="Gibbs R."/>
        </authorList>
    </citation>
    <scope>NUCLEOTIDE SEQUENCE [LARGE SCALE GENOMIC DNA]</scope>
    <source>
        <strain evidence="2 3">SK1087</strain>
    </source>
</reference>
<protein>
    <submittedName>
        <fullName evidence="2">Cobalamin biosynthesis protein CbiG</fullName>
    </submittedName>
</protein>
<evidence type="ECO:0000313" key="3">
    <source>
        <dbReference type="Proteomes" id="UP000003378"/>
    </source>
</evidence>
<evidence type="ECO:0000313" key="2">
    <source>
        <dbReference type="EMBL" id="EGG39908.1"/>
    </source>
</evidence>
<feature type="domain" description="Cobalamin synthesis G N-terminal" evidence="1">
    <location>
        <begin position="56"/>
        <end position="136"/>
    </location>
</feature>
<accession>F3SJK5</accession>
<dbReference type="HOGENOM" id="CLU_1199264_0_0_9"/>
<organism evidence="2 3">
    <name type="scientific">Streptococcus sanguinis SK1087</name>
    <dbReference type="NCBI Taxonomy" id="888824"/>
    <lineage>
        <taxon>Bacteria</taxon>
        <taxon>Bacillati</taxon>
        <taxon>Bacillota</taxon>
        <taxon>Bacilli</taxon>
        <taxon>Lactobacillales</taxon>
        <taxon>Streptococcaceae</taxon>
        <taxon>Streptococcus</taxon>
    </lineage>
</organism>
<dbReference type="PANTHER" id="PTHR37477:SF1">
    <property type="entry name" value="COBALT-PRECORRIN-5A HYDROLASE"/>
    <property type="match status" value="1"/>
</dbReference>
<dbReference type="AlphaFoldDB" id="F3SJK5"/>
<evidence type="ECO:0000259" key="1">
    <source>
        <dbReference type="Pfam" id="PF11760"/>
    </source>
</evidence>
<name>F3SJK5_STRSA</name>
<dbReference type="EMBL" id="AFDP01000015">
    <property type="protein sequence ID" value="EGG39908.1"/>
    <property type="molecule type" value="Genomic_DNA"/>
</dbReference>
<gene>
    <name evidence="2" type="primary">cbiG</name>
    <name evidence="2" type="ORF">HMPREF9397_1327</name>
</gene>
<dbReference type="Gene3D" id="3.40.50.11220">
    <property type="match status" value="1"/>
</dbReference>
<dbReference type="InterPro" id="IPR052553">
    <property type="entry name" value="CbiG_hydrolase"/>
</dbReference>
<dbReference type="PANTHER" id="PTHR37477">
    <property type="entry name" value="COBALT-PRECORRIN-5A HYDROLASE"/>
    <property type="match status" value="1"/>
</dbReference>
<dbReference type="PATRIC" id="fig|888824.3.peg.1305"/>
<dbReference type="InterPro" id="IPR021744">
    <property type="entry name" value="CbiG_N"/>
</dbReference>
<dbReference type="Proteomes" id="UP000003378">
    <property type="component" value="Unassembled WGS sequence"/>
</dbReference>